<dbReference type="RefSeq" id="WP_114592075.1">
    <property type="nucleotide sequence ID" value="NZ_CP031165.1"/>
</dbReference>
<dbReference type="AlphaFoldDB" id="A0A346XZG5"/>
<evidence type="ECO:0000313" key="2">
    <source>
        <dbReference type="Proteomes" id="UP000264006"/>
    </source>
</evidence>
<gene>
    <name evidence="1" type="ORF">DVS28_a2933</name>
</gene>
<accession>A0A346XZG5</accession>
<dbReference type="Proteomes" id="UP000264006">
    <property type="component" value="Chromosome"/>
</dbReference>
<proteinExistence type="predicted"/>
<protein>
    <submittedName>
        <fullName evidence="1">Uncharacterized protein</fullName>
    </submittedName>
</protein>
<dbReference type="KEGG" id="euz:DVS28_a2933"/>
<evidence type="ECO:0000313" key="1">
    <source>
        <dbReference type="EMBL" id="AXV07612.1"/>
    </source>
</evidence>
<sequence>MSRSLHAPRRWTPCPYAPDHDPHGLCDHRSPCVVPPQDHPGGICPEQHLIAIREGDGLATRRTPHNYVRRWYAGRYSDYVRDDNRRVRRATRQELTRFLGPVDDAVDRWLDQATMPEQRDVSCDVC</sequence>
<dbReference type="EMBL" id="CP031165">
    <property type="protein sequence ID" value="AXV07612.1"/>
    <property type="molecule type" value="Genomic_DNA"/>
</dbReference>
<reference evidence="1 2" key="1">
    <citation type="submission" date="2018-09" db="EMBL/GenBank/DDBJ databases">
        <title>Complete genome sequence of Euzebya sp. DY32-46 isolated from seawater of Pacific Ocean.</title>
        <authorList>
            <person name="Xu L."/>
            <person name="Wu Y.-H."/>
            <person name="Xu X.-W."/>
        </authorList>
    </citation>
    <scope>NUCLEOTIDE SEQUENCE [LARGE SCALE GENOMIC DNA]</scope>
    <source>
        <strain evidence="1 2">DY32-46</strain>
    </source>
</reference>
<keyword evidence="2" id="KW-1185">Reference proteome</keyword>
<name>A0A346XZG5_9ACTN</name>
<organism evidence="1 2">
    <name type="scientific">Euzebya pacifica</name>
    <dbReference type="NCBI Taxonomy" id="1608957"/>
    <lineage>
        <taxon>Bacteria</taxon>
        <taxon>Bacillati</taxon>
        <taxon>Actinomycetota</taxon>
        <taxon>Nitriliruptoria</taxon>
        <taxon>Euzebyales</taxon>
    </lineage>
</organism>